<dbReference type="EMBL" id="CP003004">
    <property type="protein sequence ID" value="AEO57903.1"/>
    <property type="molecule type" value="Genomic_DNA"/>
</dbReference>
<sequence length="53" mass="6112">MTRDITIAAFASIVVAVQMVGLAYYDREYSDALDFLSRSSSLSDQIEIWFWRC</sequence>
<keyword evidence="3" id="KW-1185">Reference proteome</keyword>
<gene>
    <name evidence="2" type="ORF">MYCTH_2126919</name>
</gene>
<dbReference type="HOGENOM" id="CLU_3088955_0_0_1"/>
<keyword evidence="1" id="KW-0812">Transmembrane</keyword>
<feature type="transmembrane region" description="Helical" evidence="1">
    <location>
        <begin position="7"/>
        <end position="25"/>
    </location>
</feature>
<keyword evidence="1" id="KW-0472">Membrane</keyword>
<proteinExistence type="predicted"/>
<dbReference type="Proteomes" id="UP000007322">
    <property type="component" value="Chromosome 3"/>
</dbReference>
<organism evidence="2 3">
    <name type="scientific">Thermothelomyces thermophilus (strain ATCC 42464 / BCRC 31852 / DSM 1799)</name>
    <name type="common">Sporotrichum thermophile</name>
    <dbReference type="NCBI Taxonomy" id="573729"/>
    <lineage>
        <taxon>Eukaryota</taxon>
        <taxon>Fungi</taxon>
        <taxon>Dikarya</taxon>
        <taxon>Ascomycota</taxon>
        <taxon>Pezizomycotina</taxon>
        <taxon>Sordariomycetes</taxon>
        <taxon>Sordariomycetidae</taxon>
        <taxon>Sordariales</taxon>
        <taxon>Chaetomiaceae</taxon>
        <taxon>Thermothelomyces</taxon>
    </lineage>
</organism>
<evidence type="ECO:0000313" key="3">
    <source>
        <dbReference type="Proteomes" id="UP000007322"/>
    </source>
</evidence>
<dbReference type="VEuPathDB" id="FungiDB:MYCTH_2126919"/>
<dbReference type="RefSeq" id="XP_003663148.1">
    <property type="nucleotide sequence ID" value="XM_003663100.1"/>
</dbReference>
<dbReference type="KEGG" id="mtm:MYCTH_2126919"/>
<protein>
    <submittedName>
        <fullName evidence="2">Uncharacterized protein</fullName>
    </submittedName>
</protein>
<dbReference type="GeneID" id="11507774"/>
<dbReference type="AlphaFoldDB" id="G2QBG0"/>
<evidence type="ECO:0000256" key="1">
    <source>
        <dbReference type="SAM" id="Phobius"/>
    </source>
</evidence>
<evidence type="ECO:0000313" key="2">
    <source>
        <dbReference type="EMBL" id="AEO57903.1"/>
    </source>
</evidence>
<dbReference type="InParanoid" id="G2QBG0"/>
<reference evidence="2 3" key="1">
    <citation type="journal article" date="2011" name="Nat. Biotechnol.">
        <title>Comparative genomic analysis of the thermophilic biomass-degrading fungi Myceliophthora thermophila and Thielavia terrestris.</title>
        <authorList>
            <person name="Berka R.M."/>
            <person name="Grigoriev I.V."/>
            <person name="Otillar R."/>
            <person name="Salamov A."/>
            <person name="Grimwood J."/>
            <person name="Reid I."/>
            <person name="Ishmael N."/>
            <person name="John T."/>
            <person name="Darmond C."/>
            <person name="Moisan M.-C."/>
            <person name="Henrissat B."/>
            <person name="Coutinho P.M."/>
            <person name="Lombard V."/>
            <person name="Natvig D.O."/>
            <person name="Lindquist E."/>
            <person name="Schmutz J."/>
            <person name="Lucas S."/>
            <person name="Harris P."/>
            <person name="Powlowski J."/>
            <person name="Bellemare A."/>
            <person name="Taylor D."/>
            <person name="Butler G."/>
            <person name="de Vries R.P."/>
            <person name="Allijn I.E."/>
            <person name="van den Brink J."/>
            <person name="Ushinsky S."/>
            <person name="Storms R."/>
            <person name="Powell A.J."/>
            <person name="Paulsen I.T."/>
            <person name="Elbourne L.D.H."/>
            <person name="Baker S.E."/>
            <person name="Magnuson J."/>
            <person name="LaBoissiere S."/>
            <person name="Clutterbuck A.J."/>
            <person name="Martinez D."/>
            <person name="Wogulis M."/>
            <person name="de Leon A.L."/>
            <person name="Rey M.W."/>
            <person name="Tsang A."/>
        </authorList>
    </citation>
    <scope>NUCLEOTIDE SEQUENCE [LARGE SCALE GENOMIC DNA]</scope>
    <source>
        <strain evidence="3">ATCC 42464 / BCRC 31852 / DSM 1799</strain>
    </source>
</reference>
<accession>G2QBG0</accession>
<keyword evidence="1" id="KW-1133">Transmembrane helix</keyword>
<name>G2QBG0_THET4</name>